<keyword evidence="1" id="KW-0812">Transmembrane</keyword>
<sequence>MYDFEGYKRLIVKIAFIASTMTFCFSLLLYIVISLIPHRQNENYADVNLNTEEDNIIITYLYLKKKSSSSFLCKEKENEEVTHNEDLIEDNKNEIEDKDNNIKNNDDINNSLNNEKENNIKIIIN</sequence>
<keyword evidence="1" id="KW-0472">Membrane</keyword>
<accession>A0A024UZX5</accession>
<evidence type="ECO:0000313" key="3">
    <source>
        <dbReference type="Proteomes" id="UP000030690"/>
    </source>
</evidence>
<dbReference type="EMBL" id="KI925154">
    <property type="protein sequence ID" value="ETW15774.1"/>
    <property type="molecule type" value="Genomic_DNA"/>
</dbReference>
<feature type="transmembrane region" description="Helical" evidence="1">
    <location>
        <begin position="12"/>
        <end position="33"/>
    </location>
</feature>
<keyword evidence="1" id="KW-1133">Transmembrane helix</keyword>
<protein>
    <submittedName>
        <fullName evidence="2">Uncharacterized protein</fullName>
    </submittedName>
</protein>
<gene>
    <name evidence="2" type="ORF">PFFVO_05386</name>
</gene>
<dbReference type="OrthoDB" id="372547at2759"/>
<dbReference type="AlphaFoldDB" id="A0A024UZX5"/>
<evidence type="ECO:0000313" key="2">
    <source>
        <dbReference type="EMBL" id="ETW15774.1"/>
    </source>
</evidence>
<dbReference type="Proteomes" id="UP000030690">
    <property type="component" value="Unassembled WGS sequence"/>
</dbReference>
<proteinExistence type="predicted"/>
<name>A0A024UZX5_PLAFA</name>
<reference evidence="2 3" key="1">
    <citation type="submission" date="2013-02" db="EMBL/GenBank/DDBJ databases">
        <title>The Genome Annotation of Plasmodium falciparum Vietnam Oak-Knoll (FVO).</title>
        <authorList>
            <consortium name="The Broad Institute Genome Sequencing Platform"/>
            <consortium name="The Broad Institute Genome Sequencing Center for Infectious Disease"/>
            <person name="Neafsey D."/>
            <person name="Hoffman S."/>
            <person name="Volkman S."/>
            <person name="Rosenthal P."/>
            <person name="Walker B."/>
            <person name="Young S.K."/>
            <person name="Zeng Q."/>
            <person name="Gargeya S."/>
            <person name="Fitzgerald M."/>
            <person name="Haas B."/>
            <person name="Abouelleil A."/>
            <person name="Allen A.W."/>
            <person name="Alvarado L."/>
            <person name="Arachchi H.M."/>
            <person name="Berlin A.M."/>
            <person name="Chapman S.B."/>
            <person name="Gainer-Dewar J."/>
            <person name="Goldberg J."/>
            <person name="Griggs A."/>
            <person name="Gujja S."/>
            <person name="Hansen M."/>
            <person name="Howarth C."/>
            <person name="Imamovic A."/>
            <person name="Ireland A."/>
            <person name="Larimer J."/>
            <person name="McCowan C."/>
            <person name="Murphy C."/>
            <person name="Pearson M."/>
            <person name="Poon T.W."/>
            <person name="Priest M."/>
            <person name="Roberts A."/>
            <person name="Saif S."/>
            <person name="Shea T."/>
            <person name="Sisk P."/>
            <person name="Sykes S."/>
            <person name="Wortman J."/>
            <person name="Nusbaum C."/>
            <person name="Birren B."/>
        </authorList>
    </citation>
    <scope>NUCLEOTIDE SEQUENCE [LARGE SCALE GENOMIC DNA]</scope>
    <source>
        <strain evidence="3">Vietnam Oak-Knoll (FVO)</strain>
    </source>
</reference>
<reference evidence="2 3" key="2">
    <citation type="submission" date="2013-02" db="EMBL/GenBank/DDBJ databases">
        <title>The Genome Sequence of Plasmodium falciparum Vietnam Oak-Knoll (FVO).</title>
        <authorList>
            <consortium name="The Broad Institute Genome Sequencing Platform"/>
            <consortium name="The Broad Institute Genome Sequencing Center for Infectious Disease"/>
            <person name="Neafsey D."/>
            <person name="Cheeseman I."/>
            <person name="Volkman S."/>
            <person name="Adams J."/>
            <person name="Walker B."/>
            <person name="Young S.K."/>
            <person name="Zeng Q."/>
            <person name="Gargeya S."/>
            <person name="Fitzgerald M."/>
            <person name="Haas B."/>
            <person name="Abouelleil A."/>
            <person name="Alvarado L."/>
            <person name="Arachchi H.M."/>
            <person name="Berlin A.M."/>
            <person name="Chapman S.B."/>
            <person name="Dewar J."/>
            <person name="Goldberg J."/>
            <person name="Griggs A."/>
            <person name="Gujja S."/>
            <person name="Hansen M."/>
            <person name="Howarth C."/>
            <person name="Imamovic A."/>
            <person name="Larimer J."/>
            <person name="McCowan C."/>
            <person name="Murphy C."/>
            <person name="Neiman D."/>
            <person name="Pearson M."/>
            <person name="Priest M."/>
            <person name="Roberts A."/>
            <person name="Saif S."/>
            <person name="Shea T."/>
            <person name="Sisk P."/>
            <person name="Sykes S."/>
            <person name="Wortman J."/>
            <person name="Nusbaum C."/>
            <person name="Birren B."/>
        </authorList>
    </citation>
    <scope>NUCLEOTIDE SEQUENCE [LARGE SCALE GENOMIC DNA]</scope>
    <source>
        <strain evidence="3">Vietnam Oak-Knoll (FVO)</strain>
    </source>
</reference>
<evidence type="ECO:0000256" key="1">
    <source>
        <dbReference type="SAM" id="Phobius"/>
    </source>
</evidence>
<organism evidence="2 3">
    <name type="scientific">Plasmodium falciparum Vietnam Oak-Knoll</name>
    <name type="common">FVO</name>
    <dbReference type="NCBI Taxonomy" id="1036723"/>
    <lineage>
        <taxon>Eukaryota</taxon>
        <taxon>Sar</taxon>
        <taxon>Alveolata</taxon>
        <taxon>Apicomplexa</taxon>
        <taxon>Aconoidasida</taxon>
        <taxon>Haemosporida</taxon>
        <taxon>Plasmodiidae</taxon>
        <taxon>Plasmodium</taxon>
        <taxon>Plasmodium (Laverania)</taxon>
    </lineage>
</organism>